<sequence length="102" mass="11172">MITPTNHLLPRQASSTTPAQHRIVDAAQKFESILLGEMLKPLREKSELNPDTDSDGTNDTLISYGTEALAQAMVKGRGIGIAKQIVDHFAQRQNIQTASESR</sequence>
<evidence type="ECO:0000256" key="1">
    <source>
        <dbReference type="SAM" id="MobiDB-lite"/>
    </source>
</evidence>
<dbReference type="OrthoDB" id="129888at2"/>
<accession>E8V5N3</accession>
<proteinExistence type="predicted"/>
<dbReference type="STRING" id="401053.AciPR4_1836"/>
<dbReference type="EMBL" id="CP002467">
    <property type="protein sequence ID" value="ADV82642.1"/>
    <property type="molecule type" value="Genomic_DNA"/>
</dbReference>
<feature type="compositionally biased region" description="Polar residues" evidence="1">
    <location>
        <begin position="1"/>
        <end position="19"/>
    </location>
</feature>
<keyword evidence="3" id="KW-1185">Reference proteome</keyword>
<organism evidence="2 3">
    <name type="scientific">Terriglobus saanensis (strain ATCC BAA-1853 / DSM 23119 / SP1PR4)</name>
    <dbReference type="NCBI Taxonomy" id="401053"/>
    <lineage>
        <taxon>Bacteria</taxon>
        <taxon>Pseudomonadati</taxon>
        <taxon>Acidobacteriota</taxon>
        <taxon>Terriglobia</taxon>
        <taxon>Terriglobales</taxon>
        <taxon>Acidobacteriaceae</taxon>
        <taxon>Terriglobus</taxon>
    </lineage>
</organism>
<dbReference type="KEGG" id="tsa:AciPR4_1836"/>
<dbReference type="AlphaFoldDB" id="E8V5N3"/>
<protein>
    <recommendedName>
        <fullName evidence="4">Flagellar protein FlgJ-like protein</fullName>
    </recommendedName>
</protein>
<reference evidence="2 3" key="1">
    <citation type="journal article" date="2012" name="Stand. Genomic Sci.">
        <title>Complete genome sequence of Terriglobus saanensis type strain SP1PR4(T), an Acidobacteria from tundra soil.</title>
        <authorList>
            <person name="Rawat S.R."/>
            <person name="Mannisto M.K."/>
            <person name="Starovoytov V."/>
            <person name="Goodwin L."/>
            <person name="Nolan M."/>
            <person name="Hauser L."/>
            <person name="Land M."/>
            <person name="Davenport K.W."/>
            <person name="Woyke T."/>
            <person name="Haggblom M.M."/>
        </authorList>
    </citation>
    <scope>NUCLEOTIDE SEQUENCE</scope>
    <source>
        <strain evidence="3">ATCC BAA-1853 / DSM 23119 / SP1PR4</strain>
    </source>
</reference>
<dbReference type="Proteomes" id="UP000006844">
    <property type="component" value="Chromosome"/>
</dbReference>
<name>E8V5N3_TERSS</name>
<evidence type="ECO:0008006" key="4">
    <source>
        <dbReference type="Google" id="ProtNLM"/>
    </source>
</evidence>
<dbReference type="HOGENOM" id="CLU_2276115_0_0_0"/>
<feature type="region of interest" description="Disordered" evidence="1">
    <location>
        <begin position="1"/>
        <end position="20"/>
    </location>
</feature>
<evidence type="ECO:0000313" key="2">
    <source>
        <dbReference type="EMBL" id="ADV82642.1"/>
    </source>
</evidence>
<gene>
    <name evidence="2" type="ordered locus">AciPR4_1836</name>
</gene>
<dbReference type="eggNOG" id="COG3951">
    <property type="taxonomic scope" value="Bacteria"/>
</dbReference>
<evidence type="ECO:0000313" key="3">
    <source>
        <dbReference type="Proteomes" id="UP000006844"/>
    </source>
</evidence>
<dbReference type="RefSeq" id="WP_013568375.1">
    <property type="nucleotide sequence ID" value="NC_014963.1"/>
</dbReference>